<comment type="caution">
    <text evidence="1">The sequence shown here is derived from an EMBL/GenBank/DDBJ whole genome shotgun (WGS) entry which is preliminary data.</text>
</comment>
<sequence length="134" mass="15760">MTLTVSAWLQHKIDEYKFSVRDITVDFYMAQAKLNRTDCTLDQLRRFNDTCLDMAEICELNGDDHSFLHAMGKLHHRLVQEMGNADRDRLFRIQAYQLARLSLTRLCHQLALSGEWDQATRLQSDFVRHAGWIF</sequence>
<dbReference type="RefSeq" id="WP_008102969.1">
    <property type="nucleotide sequence ID" value="NZ_FOSD01000001.1"/>
</dbReference>
<evidence type="ECO:0000313" key="2">
    <source>
        <dbReference type="Proteomes" id="UP000198841"/>
    </source>
</evidence>
<organism evidence="1 2">
    <name type="scientific">Candidatus Pantoea symbiotica</name>
    <dbReference type="NCBI Taxonomy" id="1884370"/>
    <lineage>
        <taxon>Bacteria</taxon>
        <taxon>Pseudomonadati</taxon>
        <taxon>Pseudomonadota</taxon>
        <taxon>Gammaproteobacteria</taxon>
        <taxon>Enterobacterales</taxon>
        <taxon>Erwiniaceae</taxon>
        <taxon>Pantoea</taxon>
    </lineage>
</organism>
<gene>
    <name evidence="1" type="ORF">SAMN05518863_101201</name>
</gene>
<dbReference type="EMBL" id="FOSD01000001">
    <property type="protein sequence ID" value="SFJ35041.1"/>
    <property type="molecule type" value="Genomic_DNA"/>
</dbReference>
<dbReference type="Proteomes" id="UP000198841">
    <property type="component" value="Unassembled WGS sequence"/>
</dbReference>
<reference evidence="1 2" key="1">
    <citation type="submission" date="2016-10" db="EMBL/GenBank/DDBJ databases">
        <authorList>
            <person name="Varghese N."/>
            <person name="Submissions S."/>
        </authorList>
    </citation>
    <scope>NUCLEOTIDE SEQUENCE [LARGE SCALE GENOMIC DNA]</scope>
    <source>
        <strain evidence="1 2">YR512</strain>
    </source>
</reference>
<evidence type="ECO:0000313" key="1">
    <source>
        <dbReference type="EMBL" id="SFJ35041.1"/>
    </source>
</evidence>
<protein>
    <submittedName>
        <fullName evidence="1">Uncharacterized protein</fullName>
    </submittedName>
</protein>
<accession>A0A1I3QP65</accession>
<name>A0A1I3QP65_9GAMM</name>
<proteinExistence type="predicted"/>
<keyword evidence="2" id="KW-1185">Reference proteome</keyword>